<gene>
    <name evidence="2" type="ORF">G3T37_09180</name>
</gene>
<dbReference type="Pfam" id="PF02720">
    <property type="entry name" value="DUF222"/>
    <property type="match status" value="1"/>
</dbReference>
<organism evidence="2 3">
    <name type="scientific">Galbitalea soli</name>
    <dbReference type="NCBI Taxonomy" id="1268042"/>
    <lineage>
        <taxon>Bacteria</taxon>
        <taxon>Bacillati</taxon>
        <taxon>Actinomycetota</taxon>
        <taxon>Actinomycetes</taxon>
        <taxon>Micrococcales</taxon>
        <taxon>Microbacteriaceae</taxon>
        <taxon>Galbitalea</taxon>
    </lineage>
</organism>
<proteinExistence type="predicted"/>
<reference evidence="2 3" key="1">
    <citation type="journal article" date="2014" name="Int. J. Syst. Evol. Microbiol.">
        <title>Description of Galbitalea soli gen. nov., sp. nov., and Frondihabitans sucicola sp. nov.</title>
        <authorList>
            <person name="Kim S.J."/>
            <person name="Lim J.M."/>
            <person name="Ahn J.H."/>
            <person name="Weon H.Y."/>
            <person name="Hamada M."/>
            <person name="Suzuki K."/>
            <person name="Ahn T.Y."/>
            <person name="Kwon S.W."/>
        </authorList>
    </citation>
    <scope>NUCLEOTIDE SEQUENCE [LARGE SCALE GENOMIC DNA]</scope>
    <source>
        <strain evidence="2 3">NBRC 108727</strain>
    </source>
</reference>
<dbReference type="EMBL" id="JAAGWZ010000002">
    <property type="protein sequence ID" value="NEM91528.1"/>
    <property type="molecule type" value="Genomic_DNA"/>
</dbReference>
<accession>A0A7C9PNM9</accession>
<name>A0A7C9PNM9_9MICO</name>
<protein>
    <submittedName>
        <fullName evidence="2">DUF222 domain-containing protein</fullName>
    </submittedName>
</protein>
<feature type="domain" description="HNH nuclease" evidence="1">
    <location>
        <begin position="363"/>
        <end position="416"/>
    </location>
</feature>
<evidence type="ECO:0000259" key="1">
    <source>
        <dbReference type="SMART" id="SM00507"/>
    </source>
</evidence>
<dbReference type="InterPro" id="IPR003870">
    <property type="entry name" value="DUF222"/>
</dbReference>
<comment type="caution">
    <text evidence="2">The sequence shown here is derived from an EMBL/GenBank/DDBJ whole genome shotgun (WGS) entry which is preliminary data.</text>
</comment>
<evidence type="ECO:0000313" key="3">
    <source>
        <dbReference type="Proteomes" id="UP000479756"/>
    </source>
</evidence>
<sequence>MSDLLQCIDTVTAQVRALAADAAIIAGFDDDALVELQRMIGRLQRAIEPLSAAVATQFVGRSSREFGPRGLSARHGFPTVDGFLQSLTGVSSRDARALAAVGTLFNESRRELRPGEEVIEPAGTWRAVAAHAHGDGVLSLDGVHAVSRVFRDLDETIPPERLATAMTALLADAQTSSVDALARTARAMRDDLDLAGVAAREGDRRSSRYLRVHRLPEGIVTGSFRLTDDDGLLLLSIRDLAIGPRLGTPRFRSEADETRVSALIADPRTDGQLLADTFTTLLRTGIDADSDGIFGGHRPAVRVVVTETALQSGVGVGHYEDGDAAISIETVRRHVCETGLKGLLFSGTRALDVGRTRRLFTASQRDALAARDGGCRYPGCDRPVSWTEAHHINEWHRHRGRTDAADGILLCRRHHGLIHANHWRVRRIEDDYWLDADPARSDTDDFPADPARASLIPMPSRSRVLAAAG</sequence>
<evidence type="ECO:0000313" key="2">
    <source>
        <dbReference type="EMBL" id="NEM91528.1"/>
    </source>
</evidence>
<dbReference type="Proteomes" id="UP000479756">
    <property type="component" value="Unassembled WGS sequence"/>
</dbReference>
<dbReference type="AlphaFoldDB" id="A0A7C9PNM9"/>
<dbReference type="RefSeq" id="WP_163473296.1">
    <property type="nucleotide sequence ID" value="NZ_JAAGWZ010000002.1"/>
</dbReference>
<dbReference type="CDD" id="cd00085">
    <property type="entry name" value="HNHc"/>
    <property type="match status" value="1"/>
</dbReference>
<dbReference type="SMART" id="SM00507">
    <property type="entry name" value="HNHc"/>
    <property type="match status" value="1"/>
</dbReference>
<dbReference type="InterPro" id="IPR003615">
    <property type="entry name" value="HNH_nuc"/>
</dbReference>
<keyword evidence="3" id="KW-1185">Reference proteome</keyword>